<name>A0A1D1UNX4_RAMVA</name>
<dbReference type="AlphaFoldDB" id="A0A1D1UNX4"/>
<protein>
    <submittedName>
        <fullName evidence="1">Uncharacterized protein</fullName>
    </submittedName>
</protein>
<gene>
    <name evidence="1" type="primary">RvY_01581-1</name>
    <name evidence="1" type="synonym">RvY_01581.1</name>
    <name evidence="1" type="ORF">RvY_01581</name>
</gene>
<keyword evidence="2" id="KW-1185">Reference proteome</keyword>
<proteinExistence type="predicted"/>
<dbReference type="Proteomes" id="UP000186922">
    <property type="component" value="Unassembled WGS sequence"/>
</dbReference>
<evidence type="ECO:0000313" key="2">
    <source>
        <dbReference type="Proteomes" id="UP000186922"/>
    </source>
</evidence>
<evidence type="ECO:0000313" key="1">
    <source>
        <dbReference type="EMBL" id="GAU88977.1"/>
    </source>
</evidence>
<sequence>MAVHLCKEIRVGTRDGKESRINYSRRTMYTGNKGSRHMGGKPGLVGAVPSTAMARRMNVGLQASDSM</sequence>
<comment type="caution">
    <text evidence="1">The sequence shown here is derived from an EMBL/GenBank/DDBJ whole genome shotgun (WGS) entry which is preliminary data.</text>
</comment>
<dbReference type="EMBL" id="BDGG01000001">
    <property type="protein sequence ID" value="GAU88977.1"/>
    <property type="molecule type" value="Genomic_DNA"/>
</dbReference>
<organism evidence="1 2">
    <name type="scientific">Ramazzottius varieornatus</name>
    <name type="common">Water bear</name>
    <name type="synonym">Tardigrade</name>
    <dbReference type="NCBI Taxonomy" id="947166"/>
    <lineage>
        <taxon>Eukaryota</taxon>
        <taxon>Metazoa</taxon>
        <taxon>Ecdysozoa</taxon>
        <taxon>Tardigrada</taxon>
        <taxon>Eutardigrada</taxon>
        <taxon>Parachela</taxon>
        <taxon>Hypsibioidea</taxon>
        <taxon>Ramazzottiidae</taxon>
        <taxon>Ramazzottius</taxon>
    </lineage>
</organism>
<reference evidence="1 2" key="1">
    <citation type="journal article" date="2016" name="Nat. Commun.">
        <title>Extremotolerant tardigrade genome and improved radiotolerance of human cultured cells by tardigrade-unique protein.</title>
        <authorList>
            <person name="Hashimoto T."/>
            <person name="Horikawa D.D."/>
            <person name="Saito Y."/>
            <person name="Kuwahara H."/>
            <person name="Kozuka-Hata H."/>
            <person name="Shin-I T."/>
            <person name="Minakuchi Y."/>
            <person name="Ohishi K."/>
            <person name="Motoyama A."/>
            <person name="Aizu T."/>
            <person name="Enomoto A."/>
            <person name="Kondo K."/>
            <person name="Tanaka S."/>
            <person name="Hara Y."/>
            <person name="Koshikawa S."/>
            <person name="Sagara H."/>
            <person name="Miura T."/>
            <person name="Yokobori S."/>
            <person name="Miyagawa K."/>
            <person name="Suzuki Y."/>
            <person name="Kubo T."/>
            <person name="Oyama M."/>
            <person name="Kohara Y."/>
            <person name="Fujiyama A."/>
            <person name="Arakawa K."/>
            <person name="Katayama T."/>
            <person name="Toyoda A."/>
            <person name="Kunieda T."/>
        </authorList>
    </citation>
    <scope>NUCLEOTIDE SEQUENCE [LARGE SCALE GENOMIC DNA]</scope>
    <source>
        <strain evidence="1 2">YOKOZUNA-1</strain>
    </source>
</reference>
<accession>A0A1D1UNX4</accession>